<evidence type="ECO:0000256" key="3">
    <source>
        <dbReference type="ARBA" id="ARBA00023082"/>
    </source>
</evidence>
<keyword evidence="9" id="KW-1185">Reference proteome</keyword>
<feature type="domain" description="RNA polymerase sigma-70 region 2" evidence="6">
    <location>
        <begin position="12"/>
        <end position="84"/>
    </location>
</feature>
<evidence type="ECO:0000259" key="6">
    <source>
        <dbReference type="Pfam" id="PF04542"/>
    </source>
</evidence>
<dbReference type="InterPro" id="IPR013324">
    <property type="entry name" value="RNA_pol_sigma_r3/r4-like"/>
</dbReference>
<dbReference type="PANTHER" id="PTHR43133">
    <property type="entry name" value="RNA POLYMERASE ECF-TYPE SIGMA FACTO"/>
    <property type="match status" value="1"/>
</dbReference>
<dbReference type="Pfam" id="PF08281">
    <property type="entry name" value="Sigma70_r4_2"/>
    <property type="match status" value="1"/>
</dbReference>
<dbReference type="CDD" id="cd06171">
    <property type="entry name" value="Sigma70_r4"/>
    <property type="match status" value="1"/>
</dbReference>
<reference evidence="9" key="1">
    <citation type="journal article" date="2019" name="Int. J. Syst. Evol. Microbiol.">
        <title>The Global Catalogue of Microorganisms (GCM) 10K type strain sequencing project: providing services to taxonomists for standard genome sequencing and annotation.</title>
        <authorList>
            <consortium name="The Broad Institute Genomics Platform"/>
            <consortium name="The Broad Institute Genome Sequencing Center for Infectious Disease"/>
            <person name="Wu L."/>
            <person name="Ma J."/>
        </authorList>
    </citation>
    <scope>NUCLEOTIDE SEQUENCE [LARGE SCALE GENOMIC DNA]</scope>
    <source>
        <strain evidence="9">KCTC 42248</strain>
    </source>
</reference>
<evidence type="ECO:0000256" key="1">
    <source>
        <dbReference type="ARBA" id="ARBA00010641"/>
    </source>
</evidence>
<comment type="caution">
    <text evidence="8">The sequence shown here is derived from an EMBL/GenBank/DDBJ whole genome shotgun (WGS) entry which is preliminary data.</text>
</comment>
<name>A0ABW5NKL9_9SPHI</name>
<dbReference type="PANTHER" id="PTHR43133:SF8">
    <property type="entry name" value="RNA POLYMERASE SIGMA FACTOR HI_1459-RELATED"/>
    <property type="match status" value="1"/>
</dbReference>
<dbReference type="RefSeq" id="WP_380869304.1">
    <property type="nucleotide sequence ID" value="NZ_JBHUMA010000006.1"/>
</dbReference>
<evidence type="ECO:0000256" key="4">
    <source>
        <dbReference type="ARBA" id="ARBA00023125"/>
    </source>
</evidence>
<dbReference type="Gene3D" id="1.10.1740.10">
    <property type="match status" value="1"/>
</dbReference>
<dbReference type="Gene3D" id="1.10.10.10">
    <property type="entry name" value="Winged helix-like DNA-binding domain superfamily/Winged helix DNA-binding domain"/>
    <property type="match status" value="1"/>
</dbReference>
<dbReference type="InterPro" id="IPR013325">
    <property type="entry name" value="RNA_pol_sigma_r2"/>
</dbReference>
<dbReference type="EMBL" id="JBHUMA010000006">
    <property type="protein sequence ID" value="MFD2599178.1"/>
    <property type="molecule type" value="Genomic_DNA"/>
</dbReference>
<feature type="domain" description="RNA polymerase sigma factor 70 region 4 type 2" evidence="7">
    <location>
        <begin position="112"/>
        <end position="163"/>
    </location>
</feature>
<dbReference type="NCBIfam" id="TIGR02937">
    <property type="entry name" value="sigma70-ECF"/>
    <property type="match status" value="1"/>
</dbReference>
<dbReference type="SUPFAM" id="SSF88946">
    <property type="entry name" value="Sigma2 domain of RNA polymerase sigma factors"/>
    <property type="match status" value="1"/>
</dbReference>
<evidence type="ECO:0000313" key="8">
    <source>
        <dbReference type="EMBL" id="MFD2599178.1"/>
    </source>
</evidence>
<evidence type="ECO:0000259" key="7">
    <source>
        <dbReference type="Pfam" id="PF08281"/>
    </source>
</evidence>
<keyword evidence="4" id="KW-0238">DNA-binding</keyword>
<gene>
    <name evidence="8" type="ORF">ACFSQ3_09455</name>
</gene>
<dbReference type="Proteomes" id="UP001597393">
    <property type="component" value="Unassembled WGS sequence"/>
</dbReference>
<evidence type="ECO:0000256" key="2">
    <source>
        <dbReference type="ARBA" id="ARBA00023015"/>
    </source>
</evidence>
<comment type="similarity">
    <text evidence="1">Belongs to the sigma-70 factor family. ECF subfamily.</text>
</comment>
<proteinExistence type="inferred from homology"/>
<evidence type="ECO:0000313" key="9">
    <source>
        <dbReference type="Proteomes" id="UP001597393"/>
    </source>
</evidence>
<keyword evidence="2" id="KW-0805">Transcription regulation</keyword>
<sequence>MADSERSKAFIYKKFYGYIKAVVLRYVKIDIEAEEIINESFVKVFRKLSVFEQHEDDEALEKTFRSWMARIAVNTAIDMLRTKKQMAFIDDEDGSEINNLSVNMATSLEANDILKLLDGLPTIQKTIFQLYEIDGYSHEEVGQMLGVPESTSRTYLTRAKQKLRSLYSIHIEKAQIKS</sequence>
<organism evidence="8 9">
    <name type="scientific">Sphingobacterium corticis</name>
    <dbReference type="NCBI Taxonomy" id="1812823"/>
    <lineage>
        <taxon>Bacteria</taxon>
        <taxon>Pseudomonadati</taxon>
        <taxon>Bacteroidota</taxon>
        <taxon>Sphingobacteriia</taxon>
        <taxon>Sphingobacteriales</taxon>
        <taxon>Sphingobacteriaceae</taxon>
        <taxon>Sphingobacterium</taxon>
    </lineage>
</organism>
<dbReference type="InterPro" id="IPR036388">
    <property type="entry name" value="WH-like_DNA-bd_sf"/>
</dbReference>
<keyword evidence="3" id="KW-0731">Sigma factor</keyword>
<keyword evidence="5" id="KW-0804">Transcription</keyword>
<dbReference type="InterPro" id="IPR007627">
    <property type="entry name" value="RNA_pol_sigma70_r2"/>
</dbReference>
<accession>A0ABW5NKL9</accession>
<dbReference type="InterPro" id="IPR013249">
    <property type="entry name" value="RNA_pol_sigma70_r4_t2"/>
</dbReference>
<dbReference type="Pfam" id="PF04542">
    <property type="entry name" value="Sigma70_r2"/>
    <property type="match status" value="1"/>
</dbReference>
<dbReference type="InterPro" id="IPR014284">
    <property type="entry name" value="RNA_pol_sigma-70_dom"/>
</dbReference>
<dbReference type="SUPFAM" id="SSF88659">
    <property type="entry name" value="Sigma3 and sigma4 domains of RNA polymerase sigma factors"/>
    <property type="match status" value="1"/>
</dbReference>
<dbReference type="InterPro" id="IPR039425">
    <property type="entry name" value="RNA_pol_sigma-70-like"/>
</dbReference>
<evidence type="ECO:0000256" key="5">
    <source>
        <dbReference type="ARBA" id="ARBA00023163"/>
    </source>
</evidence>
<protein>
    <submittedName>
        <fullName evidence="8">RNA polymerase sigma factor</fullName>
    </submittedName>
</protein>